<dbReference type="RefSeq" id="WP_218093102.1">
    <property type="nucleotide sequence ID" value="NZ_CAJVAS010000014.1"/>
</dbReference>
<name>A0A916K617_9BACL</name>
<dbReference type="Proteomes" id="UP000693672">
    <property type="component" value="Unassembled WGS sequence"/>
</dbReference>
<evidence type="ECO:0000259" key="1">
    <source>
        <dbReference type="PROSITE" id="PS51186"/>
    </source>
</evidence>
<feature type="domain" description="N-acetyltransferase" evidence="1">
    <location>
        <begin position="11"/>
        <end position="145"/>
    </location>
</feature>
<evidence type="ECO:0000313" key="2">
    <source>
        <dbReference type="EMBL" id="CAG7632048.1"/>
    </source>
</evidence>
<dbReference type="EMBL" id="CAJVAS010000014">
    <property type="protein sequence ID" value="CAG7632048.1"/>
    <property type="molecule type" value="Genomic_DNA"/>
</dbReference>
<accession>A0A916K617</accession>
<dbReference type="AlphaFoldDB" id="A0A916K617"/>
<reference evidence="2" key="1">
    <citation type="submission" date="2021-06" db="EMBL/GenBank/DDBJ databases">
        <authorList>
            <person name="Criscuolo A."/>
        </authorList>
    </citation>
    <scope>NUCLEOTIDE SEQUENCE</scope>
    <source>
        <strain evidence="2">CIP111600</strain>
    </source>
</reference>
<dbReference type="GO" id="GO:0016747">
    <property type="term" value="F:acyltransferase activity, transferring groups other than amino-acyl groups"/>
    <property type="evidence" value="ECO:0007669"/>
    <property type="project" value="InterPro"/>
</dbReference>
<sequence length="408" mass="45937">MGEEQKVRPVVTAREIRDEELEQGLSIRNAIFPPITREDWERGAPCTGSIAFIDNDPAGFIPLFLRRIRIAPGIVVTAAFENSVGTRGDVRGLGIGSAMMEAAHDFLKGRADALMVYRGHERSQGYRFYEKTGHIDLCYMREYTGALAQAAMHPDVAVLEGKESVIAESDRLLELFEETYGAFGGFPDRHQGYWTQAFRSPYYAARPQRFFLFRLLEHGRLAGYLIAGKEVSADGRETPLRILETAAAGASAKRVAALLESAMAYSIRERLGPFSYTISDDDPHRELLDRMGLRSGLRSLHTMGLAIEAQALVTSIWQERLGRLTFPFRVRTPSQDIQWDPEGSAGERTVTLEMKDETLTRWLLGRLDFRARVNEGTVTVHNGNRAMVEELHRAVPFVPWVYHPIDYC</sequence>
<keyword evidence="3" id="KW-1185">Reference proteome</keyword>
<dbReference type="InterPro" id="IPR000182">
    <property type="entry name" value="GNAT_dom"/>
</dbReference>
<gene>
    <name evidence="2" type="ORF">PAESOLCIP111_03342</name>
</gene>
<proteinExistence type="predicted"/>
<organism evidence="2 3">
    <name type="scientific">Paenibacillus solanacearum</name>
    <dbReference type="NCBI Taxonomy" id="2048548"/>
    <lineage>
        <taxon>Bacteria</taxon>
        <taxon>Bacillati</taxon>
        <taxon>Bacillota</taxon>
        <taxon>Bacilli</taxon>
        <taxon>Bacillales</taxon>
        <taxon>Paenibacillaceae</taxon>
        <taxon>Paenibacillus</taxon>
    </lineage>
</organism>
<dbReference type="PROSITE" id="PS51186">
    <property type="entry name" value="GNAT"/>
    <property type="match status" value="1"/>
</dbReference>
<protein>
    <recommendedName>
        <fullName evidence="1">N-acetyltransferase domain-containing protein</fullName>
    </recommendedName>
</protein>
<dbReference type="Pfam" id="PF00583">
    <property type="entry name" value="Acetyltransf_1"/>
    <property type="match status" value="1"/>
</dbReference>
<comment type="caution">
    <text evidence="2">The sequence shown here is derived from an EMBL/GenBank/DDBJ whole genome shotgun (WGS) entry which is preliminary data.</text>
</comment>
<evidence type="ECO:0000313" key="3">
    <source>
        <dbReference type="Proteomes" id="UP000693672"/>
    </source>
</evidence>